<accession>G0IVP7</accession>
<organism evidence="2 3">
    <name type="scientific">Cyclobacterium marinum (strain ATCC 25205 / DSM 745 / LMG 13164 / NCIMB 1802)</name>
    <name type="common">Flectobacillus marinus</name>
    <dbReference type="NCBI Taxonomy" id="880070"/>
    <lineage>
        <taxon>Bacteria</taxon>
        <taxon>Pseudomonadati</taxon>
        <taxon>Bacteroidota</taxon>
        <taxon>Cytophagia</taxon>
        <taxon>Cytophagales</taxon>
        <taxon>Cyclobacteriaceae</taxon>
        <taxon>Cyclobacterium</taxon>
    </lineage>
</organism>
<name>G0IVP7_CYCMS</name>
<proteinExistence type="predicted"/>
<dbReference type="HOGENOM" id="CLU_1640226_0_0_10"/>
<feature type="transmembrane region" description="Helical" evidence="1">
    <location>
        <begin position="91"/>
        <end position="118"/>
    </location>
</feature>
<sequence>MVRLVPTYSETFVSTLRSKEVMARIALITRPVDFLDETKYLPPGKTIFFNGNIGENSFRISKIIDRADSFLPLIKGEIAPLPKGCLVSLNYCFFPGASFFLGFWAIVSFGLTVLFLSVVQDWKLALICFLVGLGNYGFTWVYFKKKVKESQSLFHELMKL</sequence>
<evidence type="ECO:0000256" key="1">
    <source>
        <dbReference type="SAM" id="Phobius"/>
    </source>
</evidence>
<dbReference type="KEGG" id="cmr:Cycma_1042"/>
<keyword evidence="1" id="KW-0812">Transmembrane</keyword>
<dbReference type="AlphaFoldDB" id="G0IVP7"/>
<protein>
    <submittedName>
        <fullName evidence="2">Uncharacterized protein</fullName>
    </submittedName>
</protein>
<reference evidence="3" key="1">
    <citation type="submission" date="2011-07" db="EMBL/GenBank/DDBJ databases">
        <title>The complete genome of Cyclobacterium marinum DSM 745.</title>
        <authorList>
            <person name="Lucas S."/>
            <person name="Han J."/>
            <person name="Lapidus A."/>
            <person name="Bruce D."/>
            <person name="Goodwin L."/>
            <person name="Pitluck S."/>
            <person name="Peters L."/>
            <person name="Kyrpides N."/>
            <person name="Mavromatis K."/>
            <person name="Ivanova N."/>
            <person name="Ovchinnikova G."/>
            <person name="Chertkov O."/>
            <person name="Detter J.C."/>
            <person name="Tapia R."/>
            <person name="Han C."/>
            <person name="Land M."/>
            <person name="Hauser L."/>
            <person name="Markowitz V."/>
            <person name="Cheng J.-F."/>
            <person name="Hugenholtz P."/>
            <person name="Woyke T."/>
            <person name="Wu D."/>
            <person name="Tindall B."/>
            <person name="Schuetze A."/>
            <person name="Brambilla E."/>
            <person name="Klenk H.-P."/>
            <person name="Eisen J.A."/>
        </authorList>
    </citation>
    <scope>NUCLEOTIDE SEQUENCE [LARGE SCALE GENOMIC DNA]</scope>
    <source>
        <strain evidence="3">ATCC 25205 / DSM 745 / LMG 13164 / NCIMB 1802</strain>
    </source>
</reference>
<dbReference type="eggNOG" id="ENOG5030JQJ">
    <property type="taxonomic scope" value="Bacteria"/>
</dbReference>
<evidence type="ECO:0000313" key="2">
    <source>
        <dbReference type="EMBL" id="AEL24814.1"/>
    </source>
</evidence>
<dbReference type="EMBL" id="CP002955">
    <property type="protein sequence ID" value="AEL24814.1"/>
    <property type="molecule type" value="Genomic_DNA"/>
</dbReference>
<dbReference type="Proteomes" id="UP000001635">
    <property type="component" value="Chromosome"/>
</dbReference>
<keyword evidence="3" id="KW-1185">Reference proteome</keyword>
<dbReference type="OrthoDB" id="980906at2"/>
<evidence type="ECO:0000313" key="3">
    <source>
        <dbReference type="Proteomes" id="UP000001635"/>
    </source>
</evidence>
<feature type="transmembrane region" description="Helical" evidence="1">
    <location>
        <begin position="124"/>
        <end position="143"/>
    </location>
</feature>
<dbReference type="RefSeq" id="WP_014019111.1">
    <property type="nucleotide sequence ID" value="NC_015914.1"/>
</dbReference>
<gene>
    <name evidence="2" type="ordered locus">Cycma_1042</name>
</gene>
<keyword evidence="1" id="KW-0472">Membrane</keyword>
<dbReference type="STRING" id="880070.Cycma_1042"/>
<keyword evidence="1" id="KW-1133">Transmembrane helix</keyword>